<evidence type="ECO:0000313" key="3">
    <source>
        <dbReference type="Proteomes" id="UP000474640"/>
    </source>
</evidence>
<evidence type="ECO:0000256" key="1">
    <source>
        <dbReference type="SAM" id="MobiDB-lite"/>
    </source>
</evidence>
<dbReference type="AlphaFoldDB" id="A0A7C8VLB9"/>
<dbReference type="Proteomes" id="UP000474640">
    <property type="component" value="Unassembled WGS sequence"/>
</dbReference>
<name>A0A7C8VLB9_ORBOL</name>
<gene>
    <name evidence="2" type="ORF">TWF970_009615</name>
</gene>
<evidence type="ECO:0000313" key="2">
    <source>
        <dbReference type="EMBL" id="KAF3286061.1"/>
    </source>
</evidence>
<comment type="caution">
    <text evidence="2">The sequence shown here is derived from an EMBL/GenBank/DDBJ whole genome shotgun (WGS) entry which is preliminary data.</text>
</comment>
<feature type="region of interest" description="Disordered" evidence="1">
    <location>
        <begin position="1"/>
        <end position="24"/>
    </location>
</feature>
<dbReference type="EMBL" id="JAABOJ010000006">
    <property type="protein sequence ID" value="KAF3286061.1"/>
    <property type="molecule type" value="Genomic_DNA"/>
</dbReference>
<proteinExistence type="predicted"/>
<reference evidence="2 3" key="1">
    <citation type="submission" date="2020-01" db="EMBL/GenBank/DDBJ databases">
        <authorList>
            <person name="Palmer J.M."/>
        </authorList>
    </citation>
    <scope>NUCLEOTIDE SEQUENCE [LARGE SCALE GENOMIC DNA]</scope>
    <source>
        <strain evidence="2 3">TWF970</strain>
    </source>
</reference>
<protein>
    <submittedName>
        <fullName evidence="2">Uncharacterized protein</fullName>
    </submittedName>
</protein>
<sequence>MSYNGRKNPPRRRNYPKGPLTVNSMERHDSKYGHMVVLKVRTPVFSYISYTSRFGGFKVPKPPNQPTNQDLINIIMIKIYEINSQQSLLRKLRF</sequence>
<accession>A0A7C8VLB9</accession>
<organism evidence="2 3">
    <name type="scientific">Orbilia oligospora</name>
    <name type="common">Nematode-trapping fungus</name>
    <name type="synonym">Arthrobotrys oligospora</name>
    <dbReference type="NCBI Taxonomy" id="2813651"/>
    <lineage>
        <taxon>Eukaryota</taxon>
        <taxon>Fungi</taxon>
        <taxon>Dikarya</taxon>
        <taxon>Ascomycota</taxon>
        <taxon>Pezizomycotina</taxon>
        <taxon>Orbiliomycetes</taxon>
        <taxon>Orbiliales</taxon>
        <taxon>Orbiliaceae</taxon>
        <taxon>Orbilia</taxon>
    </lineage>
</organism>